<dbReference type="PROSITE" id="PS50075">
    <property type="entry name" value="CARRIER"/>
    <property type="match status" value="1"/>
</dbReference>
<keyword evidence="4" id="KW-1185">Reference proteome</keyword>
<dbReference type="Gene3D" id="1.10.1200.10">
    <property type="entry name" value="ACP-like"/>
    <property type="match status" value="1"/>
</dbReference>
<organism evidence="3">
    <name type="scientific">Chondromyces crocatus</name>
    <dbReference type="NCBI Taxonomy" id="52"/>
    <lineage>
        <taxon>Bacteria</taxon>
        <taxon>Pseudomonadati</taxon>
        <taxon>Myxococcota</taxon>
        <taxon>Polyangia</taxon>
        <taxon>Polyangiales</taxon>
        <taxon>Polyangiaceae</taxon>
        <taxon>Chondromyces</taxon>
    </lineage>
</organism>
<dbReference type="STRING" id="52.CMC5_030070"/>
<protein>
    <submittedName>
        <fullName evidence="3">Acyl carrier protein</fullName>
    </submittedName>
</protein>
<evidence type="ECO:0000313" key="3">
    <source>
        <dbReference type="EMBL" id="CBD77744.1"/>
    </source>
</evidence>
<dbReference type="OrthoDB" id="487863at2"/>
<proteinExistence type="predicted"/>
<dbReference type="EMBL" id="FN547928">
    <property type="protein sequence ID" value="CBD77744.1"/>
    <property type="molecule type" value="Genomic_DNA"/>
</dbReference>
<dbReference type="SUPFAM" id="SSF47336">
    <property type="entry name" value="ACP-like"/>
    <property type="match status" value="1"/>
</dbReference>
<name>G4RJB8_CHOCO</name>
<reference evidence="2 4" key="2">
    <citation type="submission" date="2015-07" db="EMBL/GenBank/DDBJ databases">
        <title>Genome analysis of myxobacterium Chondromyces crocatus Cm c5 reveals a high potential for natural compound synthesis and the genetic basis for the loss of fruiting body formation.</title>
        <authorList>
            <person name="Zaburannyi N."/>
            <person name="Bunk B."/>
            <person name="Maier J."/>
            <person name="Overmann J."/>
            <person name="Mueller R."/>
        </authorList>
    </citation>
    <scope>NUCLEOTIDE SEQUENCE [LARGE SCALE GENOMIC DNA]</scope>
    <source>
        <strain evidence="2 4">Cm c5</strain>
    </source>
</reference>
<dbReference type="KEGG" id="ccro:CMC5_030070"/>
<dbReference type="Pfam" id="PF00550">
    <property type="entry name" value="PP-binding"/>
    <property type="match status" value="1"/>
</dbReference>
<feature type="domain" description="Carrier" evidence="1">
    <location>
        <begin position="1"/>
        <end position="79"/>
    </location>
</feature>
<accession>G4RJB8</accession>
<gene>
    <name evidence="3" type="primary">croH</name>
    <name evidence="2" type="synonym">acpP</name>
    <name evidence="2" type="ORF">CMC5_030070</name>
</gene>
<evidence type="ECO:0000313" key="2">
    <source>
        <dbReference type="EMBL" id="AKT38861.1"/>
    </source>
</evidence>
<reference evidence="3" key="1">
    <citation type="submission" date="2009-09" db="EMBL/GenBank/DDBJ databases">
        <title>Isolation and Characterization of the Crocacin Biosynthetic Gene Cluster from Chondromyces crocatus Cmc5.</title>
        <authorList>
            <person name="Rachid S."/>
        </authorList>
    </citation>
    <scope>NUCLEOTIDE SEQUENCE</scope>
    <source>
        <strain evidence="3">Cmc5</strain>
    </source>
</reference>
<dbReference type="InterPro" id="IPR036736">
    <property type="entry name" value="ACP-like_sf"/>
</dbReference>
<dbReference type="RefSeq" id="WP_050431042.1">
    <property type="nucleotide sequence ID" value="NZ_CP012159.1"/>
</dbReference>
<evidence type="ECO:0000313" key="4">
    <source>
        <dbReference type="Proteomes" id="UP000067626"/>
    </source>
</evidence>
<dbReference type="Proteomes" id="UP000067626">
    <property type="component" value="Chromosome"/>
</dbReference>
<dbReference type="InterPro" id="IPR009081">
    <property type="entry name" value="PP-bd_ACP"/>
</dbReference>
<dbReference type="AlphaFoldDB" id="G4RJB8"/>
<dbReference type="EMBL" id="CP012159">
    <property type="protein sequence ID" value="AKT38861.1"/>
    <property type="molecule type" value="Genomic_DNA"/>
</dbReference>
<sequence length="83" mass="9217">MERAEIVVVIVKHIKQNVPTFDESSLDTSQSLAFYGASSLDIVEIVSGAMRELRIKVPRTELAKLKCIDDLVNLFHTLKGSNS</sequence>
<evidence type="ECO:0000259" key="1">
    <source>
        <dbReference type="PROSITE" id="PS50075"/>
    </source>
</evidence>